<protein>
    <recommendedName>
        <fullName evidence="4">RRM domain-containing protein</fullName>
    </recommendedName>
</protein>
<feature type="domain" description="RRM" evidence="4">
    <location>
        <begin position="244"/>
        <end position="321"/>
    </location>
</feature>
<proteinExistence type="predicted"/>
<evidence type="ECO:0000259" key="4">
    <source>
        <dbReference type="PROSITE" id="PS50102"/>
    </source>
</evidence>
<feature type="compositionally biased region" description="Basic and acidic residues" evidence="3">
    <location>
        <begin position="98"/>
        <end position="111"/>
    </location>
</feature>
<feature type="domain" description="RRM" evidence="4">
    <location>
        <begin position="24"/>
        <end position="100"/>
    </location>
</feature>
<dbReference type="InterPro" id="IPR035979">
    <property type="entry name" value="RBD_domain_sf"/>
</dbReference>
<feature type="compositionally biased region" description="Low complexity" evidence="3">
    <location>
        <begin position="221"/>
        <end position="231"/>
    </location>
</feature>
<dbReference type="CDD" id="cd00590">
    <property type="entry name" value="RRM_SF"/>
    <property type="match status" value="2"/>
</dbReference>
<comment type="caution">
    <text evidence="5">The sequence shown here is derived from an EMBL/GenBank/DDBJ whole genome shotgun (WGS) entry which is preliminary data.</text>
</comment>
<dbReference type="PANTHER" id="PTHR48025:SF1">
    <property type="entry name" value="RRM DOMAIN-CONTAINING PROTEIN"/>
    <property type="match status" value="1"/>
</dbReference>
<dbReference type="PANTHER" id="PTHR48025">
    <property type="entry name" value="OS02G0815200 PROTEIN"/>
    <property type="match status" value="1"/>
</dbReference>
<feature type="region of interest" description="Disordered" evidence="3">
    <location>
        <begin position="316"/>
        <end position="359"/>
    </location>
</feature>
<feature type="region of interest" description="Disordered" evidence="3">
    <location>
        <begin position="94"/>
        <end position="245"/>
    </location>
</feature>
<organism evidence="5 6">
    <name type="scientific">Actinomortierella ambigua</name>
    <dbReference type="NCBI Taxonomy" id="1343610"/>
    <lineage>
        <taxon>Eukaryota</taxon>
        <taxon>Fungi</taxon>
        <taxon>Fungi incertae sedis</taxon>
        <taxon>Mucoromycota</taxon>
        <taxon>Mortierellomycotina</taxon>
        <taxon>Mortierellomycetes</taxon>
        <taxon>Mortierellales</taxon>
        <taxon>Mortierellaceae</taxon>
        <taxon>Actinomortierella</taxon>
    </lineage>
</organism>
<dbReference type="GO" id="GO:0003729">
    <property type="term" value="F:mRNA binding"/>
    <property type="evidence" value="ECO:0007669"/>
    <property type="project" value="TreeGrafter"/>
</dbReference>
<dbReference type="Proteomes" id="UP000807716">
    <property type="component" value="Unassembled WGS sequence"/>
</dbReference>
<dbReference type="InterPro" id="IPR050502">
    <property type="entry name" value="Euk_RNA-bind_prot"/>
</dbReference>
<dbReference type="Pfam" id="PF00076">
    <property type="entry name" value="RRM_1"/>
    <property type="match status" value="2"/>
</dbReference>
<feature type="compositionally biased region" description="Basic residues" evidence="3">
    <location>
        <begin position="158"/>
        <end position="171"/>
    </location>
</feature>
<evidence type="ECO:0000256" key="1">
    <source>
        <dbReference type="ARBA" id="ARBA00022884"/>
    </source>
</evidence>
<dbReference type="Gene3D" id="3.30.70.330">
    <property type="match status" value="2"/>
</dbReference>
<keyword evidence="1 2" id="KW-0694">RNA-binding</keyword>
<evidence type="ECO:0000313" key="5">
    <source>
        <dbReference type="EMBL" id="KAG0269863.1"/>
    </source>
</evidence>
<accession>A0A9P6UD12</accession>
<sequence length="359" mass="38019">MSQDTAAPAAPVTVEAAVVVEEGHKVFVGNLSFQTTKEELAEHFSKPTPALKADIITRNVRSLGYGFVAFETLAQAEEAVKRYNQSELSGRTINVEVAKPKVEHPPREPKPRNRSKKSKAAAAAAADGDSNDAANPEAAPTGTSSEGEKDASADEGRKKGRRSNRPRRKAKSKAEAKEGDESATNGEAAAAEGDRESAGKRRNRRKGPNAGAAAGGSNGVEATFTAAAPAEPRAPRPQGPPSKTTVFVANLPFSMKDEGLKELFKEFKVTSARVVRRQGSGRSKGYGFVELVDEAEQHRVLDKMKDVTTDGRELSIGIARSENPANAAEDGKDAAGAAAPANKSGDNWKEESNSDSNWV</sequence>
<dbReference type="AlphaFoldDB" id="A0A9P6UD12"/>
<dbReference type="InterPro" id="IPR000504">
    <property type="entry name" value="RRM_dom"/>
</dbReference>
<reference evidence="5" key="1">
    <citation type="journal article" date="2020" name="Fungal Divers.">
        <title>Resolving the Mortierellaceae phylogeny through synthesis of multi-gene phylogenetics and phylogenomics.</title>
        <authorList>
            <person name="Vandepol N."/>
            <person name="Liber J."/>
            <person name="Desiro A."/>
            <person name="Na H."/>
            <person name="Kennedy M."/>
            <person name="Barry K."/>
            <person name="Grigoriev I.V."/>
            <person name="Miller A.N."/>
            <person name="O'Donnell K."/>
            <person name="Stajich J.E."/>
            <person name="Bonito G."/>
        </authorList>
    </citation>
    <scope>NUCLEOTIDE SEQUENCE</scope>
    <source>
        <strain evidence="5">BC1065</strain>
    </source>
</reference>
<dbReference type="PROSITE" id="PS50102">
    <property type="entry name" value="RRM"/>
    <property type="match status" value="2"/>
</dbReference>
<feature type="compositionally biased region" description="Low complexity" evidence="3">
    <location>
        <begin position="324"/>
        <end position="343"/>
    </location>
</feature>
<evidence type="ECO:0000256" key="2">
    <source>
        <dbReference type="PROSITE-ProRule" id="PRU00176"/>
    </source>
</evidence>
<dbReference type="OrthoDB" id="439808at2759"/>
<evidence type="ECO:0000313" key="6">
    <source>
        <dbReference type="Proteomes" id="UP000807716"/>
    </source>
</evidence>
<feature type="compositionally biased region" description="Basic and acidic residues" evidence="3">
    <location>
        <begin position="146"/>
        <end position="157"/>
    </location>
</feature>
<dbReference type="InterPro" id="IPR012677">
    <property type="entry name" value="Nucleotide-bd_a/b_plait_sf"/>
</dbReference>
<evidence type="ECO:0000256" key="3">
    <source>
        <dbReference type="SAM" id="MobiDB-lite"/>
    </source>
</evidence>
<feature type="compositionally biased region" description="Low complexity" evidence="3">
    <location>
        <begin position="120"/>
        <end position="135"/>
    </location>
</feature>
<dbReference type="SUPFAM" id="SSF54928">
    <property type="entry name" value="RNA-binding domain, RBD"/>
    <property type="match status" value="2"/>
</dbReference>
<dbReference type="SMART" id="SM00360">
    <property type="entry name" value="RRM"/>
    <property type="match status" value="2"/>
</dbReference>
<gene>
    <name evidence="5" type="ORF">DFQ27_001707</name>
</gene>
<dbReference type="EMBL" id="JAAAJB010000016">
    <property type="protein sequence ID" value="KAG0269863.1"/>
    <property type="molecule type" value="Genomic_DNA"/>
</dbReference>
<name>A0A9P6UD12_9FUNG</name>
<keyword evidence="6" id="KW-1185">Reference proteome</keyword>